<feature type="transmembrane region" description="Helical" evidence="6">
    <location>
        <begin position="92"/>
        <end position="113"/>
    </location>
</feature>
<dbReference type="GO" id="GO:0005436">
    <property type="term" value="F:sodium:phosphate symporter activity"/>
    <property type="evidence" value="ECO:0007669"/>
    <property type="project" value="InterPro"/>
</dbReference>
<dbReference type="GO" id="GO:0005886">
    <property type="term" value="C:plasma membrane"/>
    <property type="evidence" value="ECO:0007669"/>
    <property type="project" value="UniProtKB-SubCell"/>
</dbReference>
<evidence type="ECO:0000256" key="5">
    <source>
        <dbReference type="ARBA" id="ARBA00023136"/>
    </source>
</evidence>
<feature type="transmembrane region" description="Helical" evidence="6">
    <location>
        <begin position="404"/>
        <end position="427"/>
    </location>
</feature>
<dbReference type="Pfam" id="PF02690">
    <property type="entry name" value="Na_Pi_cotrans"/>
    <property type="match status" value="1"/>
</dbReference>
<feature type="transmembrane region" description="Helical" evidence="6">
    <location>
        <begin position="448"/>
        <end position="473"/>
    </location>
</feature>
<dbReference type="Proteomes" id="UP000001409">
    <property type="component" value="Chromosome"/>
</dbReference>
<organism evidence="7 8">
    <name type="scientific">Corynebacterium efficiens (strain DSM 44549 / YS-314 / AJ 12310 / JCM 11189 / NBRC 100395)</name>
    <dbReference type="NCBI Taxonomy" id="196164"/>
    <lineage>
        <taxon>Bacteria</taxon>
        <taxon>Bacillati</taxon>
        <taxon>Actinomycetota</taxon>
        <taxon>Actinomycetes</taxon>
        <taxon>Mycobacteriales</taxon>
        <taxon>Corynebacteriaceae</taxon>
        <taxon>Corynebacterium</taxon>
    </lineage>
</organism>
<accession>Q8FMC5</accession>
<dbReference type="eggNOG" id="COG1283">
    <property type="taxonomic scope" value="Bacteria"/>
</dbReference>
<dbReference type="STRING" id="196164.gene:10743029"/>
<keyword evidence="8" id="KW-1185">Reference proteome</keyword>
<dbReference type="KEGG" id="cef:CE2582"/>
<dbReference type="EMBL" id="BA000035">
    <property type="protein sequence ID" value="BAC19392.1"/>
    <property type="molecule type" value="Genomic_DNA"/>
</dbReference>
<feature type="transmembrane region" description="Helical" evidence="6">
    <location>
        <begin position="204"/>
        <end position="225"/>
    </location>
</feature>
<dbReference type="NCBIfam" id="NF037997">
    <property type="entry name" value="Na_Pi_symport"/>
    <property type="match status" value="1"/>
</dbReference>
<keyword evidence="5 6" id="KW-0472">Membrane</keyword>
<dbReference type="AlphaFoldDB" id="Q8FMC5"/>
<evidence type="ECO:0000256" key="4">
    <source>
        <dbReference type="ARBA" id="ARBA00022989"/>
    </source>
</evidence>
<dbReference type="InterPro" id="IPR003841">
    <property type="entry name" value="Na/Pi_transpt"/>
</dbReference>
<proteinExistence type="predicted"/>
<dbReference type="GO" id="GO:0044341">
    <property type="term" value="P:sodium-dependent phosphate transport"/>
    <property type="evidence" value="ECO:0007669"/>
    <property type="project" value="InterPro"/>
</dbReference>
<dbReference type="PANTHER" id="PTHR10010">
    <property type="entry name" value="SOLUTE CARRIER FAMILY 34 SODIUM PHOSPHATE , MEMBER 2-RELATED"/>
    <property type="match status" value="1"/>
</dbReference>
<evidence type="ECO:0000256" key="1">
    <source>
        <dbReference type="ARBA" id="ARBA00004651"/>
    </source>
</evidence>
<evidence type="ECO:0000256" key="3">
    <source>
        <dbReference type="ARBA" id="ARBA00022692"/>
    </source>
</evidence>
<keyword evidence="4 6" id="KW-1133">Transmembrane helix</keyword>
<evidence type="ECO:0000256" key="6">
    <source>
        <dbReference type="SAM" id="Phobius"/>
    </source>
</evidence>
<name>Q8FMC5_COREF</name>
<evidence type="ECO:0000313" key="8">
    <source>
        <dbReference type="Proteomes" id="UP000001409"/>
    </source>
</evidence>
<reference evidence="7 8" key="1">
    <citation type="journal article" date="2003" name="Genome Res.">
        <title>Comparative complete genome sequence analysis of the amino acid replacements responsible for the thermostability of Corynebacterium efficiens.</title>
        <authorList>
            <person name="Nishio Y."/>
            <person name="Nakamura Y."/>
            <person name="Kawarabayasi Y."/>
            <person name="Usuda Y."/>
            <person name="Kimura E."/>
            <person name="Sugimoto S."/>
            <person name="Matsui K."/>
            <person name="Yamagishi A."/>
            <person name="Kikuchi H."/>
            <person name="Ikeo K."/>
            <person name="Gojobori T."/>
        </authorList>
    </citation>
    <scope>NUCLEOTIDE SEQUENCE [LARGE SCALE GENOMIC DNA]</scope>
    <source>
        <strain evidence="8">DSM 44549 / YS-314 / AJ 12310 / JCM 11189 / NBRC 100395</strain>
    </source>
</reference>
<comment type="subcellular location">
    <subcellularLocation>
        <location evidence="1">Cell membrane</location>
        <topology evidence="1">Multi-pass membrane protein</topology>
    </subcellularLocation>
</comment>
<evidence type="ECO:0000313" key="7">
    <source>
        <dbReference type="EMBL" id="BAC19392.1"/>
    </source>
</evidence>
<feature type="transmembrane region" description="Helical" evidence="6">
    <location>
        <begin position="374"/>
        <end position="398"/>
    </location>
</feature>
<protein>
    <submittedName>
        <fullName evidence="7">Putative sodium-dependent phosphate pump NptA</fullName>
    </submittedName>
</protein>
<sequence>MLTFHPCRIQARYRRAGLASSLMDIHLIQDGEGTRVAGDFEYVQHPRRTLPPPIPAGRGPAAAFLPGTFHPINPRKITPGNDQVLLSGWGKFVRWLVVLASIFAIIVGINLILDGVYNVGSASTTRMYDLARDPLIGLLIGILATALVQSSTTTTTLTVAAVGAGIVSVPVAIPIIMGANVGTTMTALLVAFSYMGERREFKKAFTTAAMHLWFNMLVMIVMLTIEMLFHPLRSVSGELSEAFLGAGDTSAPTTHVVQAVVEPFIALIGTNGLFGMAGSAGMATLLALGAGTLLILVAIRVMSYQLRMITAATAHSLLDKFSLSGPEDTPHISARSNLIGFGIGLLFTVLVTASSVTVSSMQPFAVTQSLKRRVILAVILGANVGTTLTATVATLAIVGVYGAFALQAALVHVLFNVIGAILVLSIPRLSRMIITLAETSAGIAARSYTNALIIILGFYIAIPAAVLLLYTLMN</sequence>
<dbReference type="PANTHER" id="PTHR10010:SF46">
    <property type="entry name" value="SODIUM-DEPENDENT PHOSPHATE TRANSPORT PROTEIN 2B"/>
    <property type="match status" value="1"/>
</dbReference>
<feature type="transmembrane region" description="Helical" evidence="6">
    <location>
        <begin position="134"/>
        <end position="151"/>
    </location>
</feature>
<feature type="transmembrane region" description="Helical" evidence="6">
    <location>
        <begin position="273"/>
        <end position="299"/>
    </location>
</feature>
<dbReference type="HOGENOM" id="CLU_025063_2_1_11"/>
<feature type="transmembrane region" description="Helical" evidence="6">
    <location>
        <begin position="171"/>
        <end position="192"/>
    </location>
</feature>
<keyword evidence="3 6" id="KW-0812">Transmembrane</keyword>
<keyword evidence="2" id="KW-1003">Cell membrane</keyword>
<evidence type="ECO:0000256" key="2">
    <source>
        <dbReference type="ARBA" id="ARBA00022475"/>
    </source>
</evidence>